<gene>
    <name evidence="1" type="ORF">ACFFRH_14020</name>
</gene>
<organism evidence="1 2">
    <name type="scientific">Streptosporangium vulgare</name>
    <dbReference type="NCBI Taxonomy" id="46190"/>
    <lineage>
        <taxon>Bacteria</taxon>
        <taxon>Bacillati</taxon>
        <taxon>Actinomycetota</taxon>
        <taxon>Actinomycetes</taxon>
        <taxon>Streptosporangiales</taxon>
        <taxon>Streptosporangiaceae</taxon>
        <taxon>Streptosporangium</taxon>
    </lineage>
</organism>
<dbReference type="EMBL" id="JBHMBS010000005">
    <property type="protein sequence ID" value="MFB9676607.1"/>
    <property type="molecule type" value="Genomic_DNA"/>
</dbReference>
<name>A0ABV5TC38_9ACTN</name>
<accession>A0ABV5TC38</accession>
<protein>
    <submittedName>
        <fullName evidence="1">Uncharacterized protein</fullName>
    </submittedName>
</protein>
<dbReference type="Proteomes" id="UP001589610">
    <property type="component" value="Unassembled WGS sequence"/>
</dbReference>
<reference evidence="1 2" key="1">
    <citation type="submission" date="2024-09" db="EMBL/GenBank/DDBJ databases">
        <authorList>
            <person name="Sun Q."/>
            <person name="Mori K."/>
        </authorList>
    </citation>
    <scope>NUCLEOTIDE SEQUENCE [LARGE SCALE GENOMIC DNA]</scope>
    <source>
        <strain evidence="1 2">JCM 3028</strain>
    </source>
</reference>
<comment type="caution">
    <text evidence="1">The sequence shown here is derived from an EMBL/GenBank/DDBJ whole genome shotgun (WGS) entry which is preliminary data.</text>
</comment>
<evidence type="ECO:0000313" key="2">
    <source>
        <dbReference type="Proteomes" id="UP001589610"/>
    </source>
</evidence>
<dbReference type="RefSeq" id="WP_386156766.1">
    <property type="nucleotide sequence ID" value="NZ_JBHMBS010000005.1"/>
</dbReference>
<sequence>MGALLRVQQGAHGNGWGRYTVYAAPTRLLARKERVVRGRDFARAAWQSGRTLCD</sequence>
<keyword evidence="2" id="KW-1185">Reference proteome</keyword>
<proteinExistence type="predicted"/>
<evidence type="ECO:0000313" key="1">
    <source>
        <dbReference type="EMBL" id="MFB9676607.1"/>
    </source>
</evidence>